<dbReference type="SUPFAM" id="SSF48230">
    <property type="entry name" value="Chondroitin AC/alginate lyase"/>
    <property type="match status" value="1"/>
</dbReference>
<evidence type="ECO:0000259" key="5">
    <source>
        <dbReference type="Pfam" id="PF05426"/>
    </source>
</evidence>
<dbReference type="Gene3D" id="1.50.10.100">
    <property type="entry name" value="Chondroitin AC/alginate lyase"/>
    <property type="match status" value="1"/>
</dbReference>
<keyword evidence="2 6" id="KW-0456">Lyase</keyword>
<evidence type="ECO:0000256" key="3">
    <source>
        <dbReference type="SAM" id="MobiDB-lite"/>
    </source>
</evidence>
<dbReference type="Proteomes" id="UP000583387">
    <property type="component" value="Unassembled WGS sequence"/>
</dbReference>
<dbReference type="GO" id="GO:0042597">
    <property type="term" value="C:periplasmic space"/>
    <property type="evidence" value="ECO:0007669"/>
    <property type="project" value="InterPro"/>
</dbReference>
<dbReference type="InterPro" id="IPR008929">
    <property type="entry name" value="Chondroitin_lyas"/>
</dbReference>
<proteinExistence type="predicted"/>
<reference evidence="6 7" key="1">
    <citation type="submission" date="2020-08" db="EMBL/GenBank/DDBJ databases">
        <authorList>
            <person name="Criscuolo A."/>
        </authorList>
    </citation>
    <scope>NUCLEOTIDE SEQUENCE [LARGE SCALE GENOMIC DNA]</scope>
    <source>
        <strain evidence="6">CIP111764</strain>
    </source>
</reference>
<feature type="signal peptide" evidence="4">
    <location>
        <begin position="1"/>
        <end position="24"/>
    </location>
</feature>
<organism evidence="6 7">
    <name type="scientific">Zestomonas carbonaria</name>
    <dbReference type="NCBI Taxonomy" id="2762745"/>
    <lineage>
        <taxon>Bacteria</taxon>
        <taxon>Pseudomonadati</taxon>
        <taxon>Pseudomonadota</taxon>
        <taxon>Gammaproteobacteria</taxon>
        <taxon>Pseudomonadales</taxon>
        <taxon>Pseudomonadaceae</taxon>
        <taxon>Zestomonas</taxon>
    </lineage>
</organism>
<keyword evidence="1 4" id="KW-0732">Signal</keyword>
<dbReference type="InterPro" id="IPR008397">
    <property type="entry name" value="Alginate_lyase_dom"/>
</dbReference>
<dbReference type="EC" id="4.2.2.3" evidence="6"/>
<evidence type="ECO:0000313" key="6">
    <source>
        <dbReference type="EMBL" id="CAD5107302.1"/>
    </source>
</evidence>
<feature type="chain" id="PRO_5030958177" evidence="4">
    <location>
        <begin position="25"/>
        <end position="373"/>
    </location>
</feature>
<dbReference type="Pfam" id="PF05426">
    <property type="entry name" value="Alginate_lyase"/>
    <property type="match status" value="1"/>
</dbReference>
<name>A0A7U7EMR0_9GAMM</name>
<sequence length="373" mass="40835">MPVKHLGALLLASGLLLGAAPGDAALRSIWQPTGPAPAALDYHGLSCRKPAPAAYTGPLQIDSKYDQSDQSKSTLSARPASEASQRAYRSAGEYTKTLVSFADYYLRAETPGHASMALACIDQWLQAWAEPGALTSRDASKTGIAVRKWSLAAIAAVILKTQALSHGQLQLSHEQRQWLDDLASLVVDDYAPRLEPGFRYFNNHDYWAAWALAATAMILDQPRYLDLGEKIMRRALEQITPGADGQYAYLPNELARGKLAANYTHYALVPLVLLADALRVNGARLSADDERRLALLANFAATSVLAPQRLTELNGQRQSPVEPYKMAWLIPFLSHSPEHELARRLYRAEDGAVDGYSQIGGRIAPFYPDLQGR</sequence>
<evidence type="ECO:0000256" key="1">
    <source>
        <dbReference type="ARBA" id="ARBA00022729"/>
    </source>
</evidence>
<protein>
    <submittedName>
        <fullName evidence="6">Alginate lyase</fullName>
        <ecNumber evidence="6">4.2.2.3</ecNumber>
    </submittedName>
</protein>
<dbReference type="AlphaFoldDB" id="A0A7U7EMR0"/>
<comment type="caution">
    <text evidence="6">The sequence shown here is derived from an EMBL/GenBank/DDBJ whole genome shotgun (WGS) entry which is preliminary data.</text>
</comment>
<evidence type="ECO:0000256" key="2">
    <source>
        <dbReference type="ARBA" id="ARBA00023239"/>
    </source>
</evidence>
<accession>A0A7U7EMR0</accession>
<dbReference type="RefSeq" id="WP_187670651.1">
    <property type="nucleotide sequence ID" value="NZ_CAJFCI010000032.1"/>
</dbReference>
<gene>
    <name evidence="6" type="primary">algL_1</name>
    <name evidence="6" type="ORF">PSEWESI4_01573</name>
</gene>
<dbReference type="GO" id="GO:0045135">
    <property type="term" value="F:poly(beta-D-mannuronate) lyase activity"/>
    <property type="evidence" value="ECO:0007669"/>
    <property type="project" value="UniProtKB-EC"/>
</dbReference>
<keyword evidence="7" id="KW-1185">Reference proteome</keyword>
<dbReference type="EMBL" id="CAJFCI010000032">
    <property type="protein sequence ID" value="CAD5107302.1"/>
    <property type="molecule type" value="Genomic_DNA"/>
</dbReference>
<feature type="region of interest" description="Disordered" evidence="3">
    <location>
        <begin position="63"/>
        <end position="86"/>
    </location>
</feature>
<feature type="domain" description="Alginate lyase" evidence="5">
    <location>
        <begin position="61"/>
        <end position="308"/>
    </location>
</feature>
<evidence type="ECO:0000256" key="4">
    <source>
        <dbReference type="SAM" id="SignalP"/>
    </source>
</evidence>
<evidence type="ECO:0000313" key="7">
    <source>
        <dbReference type="Proteomes" id="UP000583387"/>
    </source>
</evidence>